<keyword evidence="2" id="KW-0238">DNA-binding</keyword>
<dbReference type="SMART" id="SM00342">
    <property type="entry name" value="HTH_ARAC"/>
    <property type="match status" value="1"/>
</dbReference>
<dbReference type="Pfam" id="PF12833">
    <property type="entry name" value="HTH_18"/>
    <property type="match status" value="1"/>
</dbReference>
<dbReference type="InterPro" id="IPR003313">
    <property type="entry name" value="AraC-bd"/>
</dbReference>
<keyword evidence="1" id="KW-0805">Transcription regulation</keyword>
<dbReference type="InterPro" id="IPR018062">
    <property type="entry name" value="HTH_AraC-typ_CS"/>
</dbReference>
<evidence type="ECO:0000313" key="6">
    <source>
        <dbReference type="Proteomes" id="UP001057877"/>
    </source>
</evidence>
<dbReference type="Pfam" id="PF02311">
    <property type="entry name" value="AraC_binding"/>
    <property type="match status" value="1"/>
</dbReference>
<dbReference type="InterPro" id="IPR014710">
    <property type="entry name" value="RmlC-like_jellyroll"/>
</dbReference>
<dbReference type="PANTHER" id="PTHR43280">
    <property type="entry name" value="ARAC-FAMILY TRANSCRIPTIONAL REGULATOR"/>
    <property type="match status" value="1"/>
</dbReference>
<evidence type="ECO:0000256" key="1">
    <source>
        <dbReference type="ARBA" id="ARBA00023015"/>
    </source>
</evidence>
<organism evidence="5 6">
    <name type="scientific">Paenibacillus spongiae</name>
    <dbReference type="NCBI Taxonomy" id="2909671"/>
    <lineage>
        <taxon>Bacteria</taxon>
        <taxon>Bacillati</taxon>
        <taxon>Bacillota</taxon>
        <taxon>Bacilli</taxon>
        <taxon>Bacillales</taxon>
        <taxon>Paenibacillaceae</taxon>
        <taxon>Paenibacillus</taxon>
    </lineage>
</organism>
<protein>
    <submittedName>
        <fullName evidence="5">AraC family transcriptional regulator</fullName>
    </submittedName>
</protein>
<dbReference type="PROSITE" id="PS01124">
    <property type="entry name" value="HTH_ARAC_FAMILY_2"/>
    <property type="match status" value="1"/>
</dbReference>
<dbReference type="RefSeq" id="WP_258384427.1">
    <property type="nucleotide sequence ID" value="NZ_CP091430.1"/>
</dbReference>
<dbReference type="InterPro" id="IPR037923">
    <property type="entry name" value="HTH-like"/>
</dbReference>
<evidence type="ECO:0000256" key="3">
    <source>
        <dbReference type="ARBA" id="ARBA00023163"/>
    </source>
</evidence>
<dbReference type="InterPro" id="IPR020449">
    <property type="entry name" value="Tscrpt_reg_AraC-type_HTH"/>
</dbReference>
<keyword evidence="6" id="KW-1185">Reference proteome</keyword>
<evidence type="ECO:0000259" key="4">
    <source>
        <dbReference type="PROSITE" id="PS01124"/>
    </source>
</evidence>
<dbReference type="InterPro" id="IPR009057">
    <property type="entry name" value="Homeodomain-like_sf"/>
</dbReference>
<accession>A0ABY5S3R9</accession>
<dbReference type="Gene3D" id="1.10.10.60">
    <property type="entry name" value="Homeodomain-like"/>
    <property type="match status" value="2"/>
</dbReference>
<reference evidence="5" key="1">
    <citation type="submission" date="2022-01" db="EMBL/GenBank/DDBJ databases">
        <title>Paenibacillus spongiae sp. nov., isolated from marine sponge.</title>
        <authorList>
            <person name="Li Z."/>
            <person name="Zhang M."/>
        </authorList>
    </citation>
    <scope>NUCLEOTIDE SEQUENCE</scope>
    <source>
        <strain evidence="5">PHS-Z3</strain>
    </source>
</reference>
<evidence type="ECO:0000256" key="2">
    <source>
        <dbReference type="ARBA" id="ARBA00023125"/>
    </source>
</evidence>
<name>A0ABY5S3R9_9BACL</name>
<feature type="domain" description="HTH araC/xylS-type" evidence="4">
    <location>
        <begin position="175"/>
        <end position="273"/>
    </location>
</feature>
<dbReference type="PROSITE" id="PS00041">
    <property type="entry name" value="HTH_ARAC_FAMILY_1"/>
    <property type="match status" value="1"/>
</dbReference>
<dbReference type="PANTHER" id="PTHR43280:SF2">
    <property type="entry name" value="HTH-TYPE TRANSCRIPTIONAL REGULATOR EXSA"/>
    <property type="match status" value="1"/>
</dbReference>
<dbReference type="Proteomes" id="UP001057877">
    <property type="component" value="Chromosome"/>
</dbReference>
<dbReference type="PRINTS" id="PR00032">
    <property type="entry name" value="HTHARAC"/>
</dbReference>
<keyword evidence="3" id="KW-0804">Transcription</keyword>
<dbReference type="EMBL" id="CP091430">
    <property type="protein sequence ID" value="UVI28339.1"/>
    <property type="molecule type" value="Genomic_DNA"/>
</dbReference>
<proteinExistence type="predicted"/>
<evidence type="ECO:0000313" key="5">
    <source>
        <dbReference type="EMBL" id="UVI28339.1"/>
    </source>
</evidence>
<dbReference type="SUPFAM" id="SSF46689">
    <property type="entry name" value="Homeodomain-like"/>
    <property type="match status" value="2"/>
</dbReference>
<dbReference type="SUPFAM" id="SSF51215">
    <property type="entry name" value="Regulatory protein AraC"/>
    <property type="match status" value="1"/>
</dbReference>
<gene>
    <name evidence="5" type="ORF">L1F29_23195</name>
</gene>
<dbReference type="Gene3D" id="2.60.120.10">
    <property type="entry name" value="Jelly Rolls"/>
    <property type="match status" value="1"/>
</dbReference>
<sequence length="278" mass="31944">MKWGKLPNRLLNENEALMHPACYTVNQTYPLHWHEFYELEFIVEGEGEHLLNGQSYPLAKGYLFLVTPSDFHEIIPVKDKALKLYNVKFSEETLGASLRNLLFVNRECFMARFEGTEFDRMNDEFARLIEESANKGIGSELLMRGGLERILIDLLRAVTNGRQERAGTKIDSSIQEALIYIHHHYREPLTLEKVSAQSGLSPNYFSECFHKATGSSFRSYMQSLRLRAAIALVSSSEISVTEICYNCGFNSYTHFIRAFKQKYGMAPNAYRKSMPNKN</sequence>
<dbReference type="InterPro" id="IPR018060">
    <property type="entry name" value="HTH_AraC"/>
</dbReference>